<evidence type="ECO:0000256" key="8">
    <source>
        <dbReference type="SAM" id="Phobius"/>
    </source>
</evidence>
<name>A0ABT6KXZ3_9MYCO</name>
<dbReference type="InterPro" id="IPR006042">
    <property type="entry name" value="Xan_ur_permease"/>
</dbReference>
<dbReference type="PANTHER" id="PTHR42810">
    <property type="entry name" value="PURINE PERMEASE C1399.01C-RELATED"/>
    <property type="match status" value="1"/>
</dbReference>
<accession>A0ABT6KXZ3</accession>
<dbReference type="Proteomes" id="UP001160130">
    <property type="component" value="Unassembled WGS sequence"/>
</dbReference>
<evidence type="ECO:0000313" key="9">
    <source>
        <dbReference type="EMBL" id="MDH6195579.1"/>
    </source>
</evidence>
<organism evidence="9 10">
    <name type="scientific">Mycolicibacterium frederiksbergense</name>
    <dbReference type="NCBI Taxonomy" id="117567"/>
    <lineage>
        <taxon>Bacteria</taxon>
        <taxon>Bacillati</taxon>
        <taxon>Actinomycetota</taxon>
        <taxon>Actinomycetes</taxon>
        <taxon>Mycobacteriales</taxon>
        <taxon>Mycobacteriaceae</taxon>
        <taxon>Mycolicibacterium</taxon>
    </lineage>
</organism>
<evidence type="ECO:0000256" key="6">
    <source>
        <dbReference type="ARBA" id="ARBA00023136"/>
    </source>
</evidence>
<dbReference type="PROSITE" id="PS01116">
    <property type="entry name" value="XANTH_URACIL_PERMASE"/>
    <property type="match status" value="1"/>
</dbReference>
<feature type="transmembrane region" description="Helical" evidence="8">
    <location>
        <begin position="199"/>
        <end position="217"/>
    </location>
</feature>
<protein>
    <submittedName>
        <fullName evidence="9">Uracil-xanthine permease</fullName>
    </submittedName>
</protein>
<feature type="transmembrane region" description="Helical" evidence="8">
    <location>
        <begin position="272"/>
        <end position="299"/>
    </location>
</feature>
<dbReference type="RefSeq" id="WP_280832223.1">
    <property type="nucleotide sequence ID" value="NZ_JARXVE010000003.1"/>
</dbReference>
<feature type="transmembrane region" description="Helical" evidence="8">
    <location>
        <begin position="224"/>
        <end position="243"/>
    </location>
</feature>
<dbReference type="PANTHER" id="PTHR42810:SF2">
    <property type="entry name" value="PURINE PERMEASE C1399.01C-RELATED"/>
    <property type="match status" value="1"/>
</dbReference>
<comment type="similarity">
    <text evidence="2">Belongs to the nucleobase:cation symporter-2 (NCS2) (TC 2.A.40) family.</text>
</comment>
<feature type="transmembrane region" description="Helical" evidence="8">
    <location>
        <begin position="348"/>
        <end position="366"/>
    </location>
</feature>
<feature type="transmembrane region" description="Helical" evidence="8">
    <location>
        <begin position="125"/>
        <end position="154"/>
    </location>
</feature>
<keyword evidence="3" id="KW-0813">Transport</keyword>
<keyword evidence="6 8" id="KW-0472">Membrane</keyword>
<feature type="transmembrane region" description="Helical" evidence="8">
    <location>
        <begin position="161"/>
        <end position="179"/>
    </location>
</feature>
<feature type="transmembrane region" description="Helical" evidence="8">
    <location>
        <begin position="83"/>
        <end position="105"/>
    </location>
</feature>
<evidence type="ECO:0000256" key="3">
    <source>
        <dbReference type="ARBA" id="ARBA00022448"/>
    </source>
</evidence>
<dbReference type="NCBIfam" id="NF037981">
    <property type="entry name" value="NCS2_1"/>
    <property type="match status" value="1"/>
</dbReference>
<feature type="transmembrane region" description="Helical" evidence="8">
    <location>
        <begin position="372"/>
        <end position="393"/>
    </location>
</feature>
<feature type="transmembrane region" description="Helical" evidence="8">
    <location>
        <begin position="434"/>
        <end position="456"/>
    </location>
</feature>
<gene>
    <name evidence="9" type="ORF">M2272_002219</name>
</gene>
<evidence type="ECO:0000313" key="10">
    <source>
        <dbReference type="Proteomes" id="UP001160130"/>
    </source>
</evidence>
<feature type="transmembrane region" description="Helical" evidence="8">
    <location>
        <begin position="405"/>
        <end position="422"/>
    </location>
</feature>
<proteinExistence type="inferred from homology"/>
<comment type="caution">
    <text evidence="9">The sequence shown here is derived from an EMBL/GenBank/DDBJ whole genome shotgun (WGS) entry which is preliminary data.</text>
</comment>
<feature type="transmembrane region" description="Helical" evidence="8">
    <location>
        <begin position="50"/>
        <end position="71"/>
    </location>
</feature>
<sequence>MLEEPPVGDVGHQGRGGRGPDAGEGRMTQPKPALAFLYNLEDRLPIGRGVLYGMQHVIIMLPPTALAPVLLSGGLHLSPSLTISIVAATLVAAGLATLLQGNGAFGIGARLPVVQGTELYFLPPLIAIGLISGTGSIAFCVMLGGVLVCLISFFYRHIEKLFPPVVVGTIITLIGVALIPIGIEQFVGHGTPYFGTGKAFLVASVTFVCMLAFSIVLRGFLRSIAIVLAIVIGYALSVALGIVDFGPIKEAAWFGLPHLLPLGFDVPSLTEIVLIMLLFVVAAVETTGYVSATSTLVGVEPSRKRISSGLIADGIGSVVSGALGSTPMTAYAQNLGALSMTRVAARRISVFAGGILILLGLVPKFGAVLGTIPTPVLGGVALLLFGTVAGVGIKTLRPTLHTERSTVIIAASLSLGVGFALVPGEGIAFMSTNIALALQTGVAVGGLAAVILNLMIPEERTSPPPGDTAEVVTGH</sequence>
<dbReference type="Pfam" id="PF00860">
    <property type="entry name" value="Xan_ur_permease"/>
    <property type="match status" value="1"/>
</dbReference>
<comment type="subcellular location">
    <subcellularLocation>
        <location evidence="1">Membrane</location>
        <topology evidence="1">Multi-pass membrane protein</topology>
    </subcellularLocation>
</comment>
<keyword evidence="4 8" id="KW-0812">Transmembrane</keyword>
<feature type="compositionally biased region" description="Gly residues" evidence="7">
    <location>
        <begin position="11"/>
        <end position="22"/>
    </location>
</feature>
<reference evidence="9 10" key="1">
    <citation type="submission" date="2023-04" db="EMBL/GenBank/DDBJ databases">
        <title>Forest soil microbial communities from Buena Vista Peninsula, Colon Province, Panama.</title>
        <authorList>
            <person name="Bouskill N."/>
        </authorList>
    </citation>
    <scope>NUCLEOTIDE SEQUENCE [LARGE SCALE GENOMIC DNA]</scope>
    <source>
        <strain evidence="9 10">AC80</strain>
    </source>
</reference>
<dbReference type="InterPro" id="IPR006043">
    <property type="entry name" value="NCS2"/>
</dbReference>
<keyword evidence="10" id="KW-1185">Reference proteome</keyword>
<dbReference type="EMBL" id="JARXVE010000003">
    <property type="protein sequence ID" value="MDH6195579.1"/>
    <property type="molecule type" value="Genomic_DNA"/>
</dbReference>
<evidence type="ECO:0000256" key="7">
    <source>
        <dbReference type="SAM" id="MobiDB-lite"/>
    </source>
</evidence>
<evidence type="ECO:0000256" key="1">
    <source>
        <dbReference type="ARBA" id="ARBA00004141"/>
    </source>
</evidence>
<evidence type="ECO:0000256" key="5">
    <source>
        <dbReference type="ARBA" id="ARBA00022989"/>
    </source>
</evidence>
<feature type="region of interest" description="Disordered" evidence="7">
    <location>
        <begin position="1"/>
        <end position="26"/>
    </location>
</feature>
<evidence type="ECO:0000256" key="4">
    <source>
        <dbReference type="ARBA" id="ARBA00022692"/>
    </source>
</evidence>
<keyword evidence="5 8" id="KW-1133">Transmembrane helix</keyword>
<evidence type="ECO:0000256" key="2">
    <source>
        <dbReference type="ARBA" id="ARBA00008821"/>
    </source>
</evidence>